<protein>
    <submittedName>
        <fullName evidence="2">Uncharacterized protein</fullName>
    </submittedName>
</protein>
<proteinExistence type="predicted"/>
<organism evidence="2 3">
    <name type="scientific">Mycolicibacterium obuense</name>
    <dbReference type="NCBI Taxonomy" id="1807"/>
    <lineage>
        <taxon>Bacteria</taxon>
        <taxon>Bacillati</taxon>
        <taxon>Actinomycetota</taxon>
        <taxon>Actinomycetes</taxon>
        <taxon>Mycobacteriales</taxon>
        <taxon>Mycobacteriaceae</taxon>
        <taxon>Mycolicibacterium</taxon>
    </lineage>
</organism>
<dbReference type="AlphaFoldDB" id="A0A0M2K4P7"/>
<keyword evidence="3" id="KW-1185">Reference proteome</keyword>
<dbReference type="PATRIC" id="fig|1807.13.peg.3439"/>
<dbReference type="Proteomes" id="UP000034150">
    <property type="component" value="Unassembled WGS sequence"/>
</dbReference>
<comment type="caution">
    <text evidence="2">The sequence shown here is derived from an EMBL/GenBank/DDBJ whole genome shotgun (WGS) entry which is preliminary data.</text>
</comment>
<feature type="region of interest" description="Disordered" evidence="1">
    <location>
        <begin position="29"/>
        <end position="65"/>
    </location>
</feature>
<sequence length="65" mass="6769">MRGFAAFGQAADVGRDAFDYASERNSEEIKRRDAPLSTAVAPRGSNGCNDGGGDLLGGIGTLRRP</sequence>
<gene>
    <name evidence="2" type="ORF">WN67_11310</name>
</gene>
<evidence type="ECO:0000256" key="1">
    <source>
        <dbReference type="SAM" id="MobiDB-lite"/>
    </source>
</evidence>
<reference evidence="2 3" key="1">
    <citation type="journal article" date="2015" name="Genome Announc.">
        <title>Draft Genome Sequence of Mycobacterium obuense Strain UC1, Isolated from Patient Sputum.</title>
        <authorList>
            <person name="Greninger A.L."/>
            <person name="Cunningham G."/>
            <person name="Hsu E.D."/>
            <person name="Yu J.M."/>
            <person name="Chiu C.Y."/>
            <person name="Miller S."/>
        </authorList>
    </citation>
    <scope>NUCLEOTIDE SEQUENCE [LARGE SCALE GENOMIC DNA]</scope>
    <source>
        <strain evidence="2 3">UC1</strain>
    </source>
</reference>
<dbReference type="EMBL" id="LAUZ02000039">
    <property type="protein sequence ID" value="KKF01892.1"/>
    <property type="molecule type" value="Genomic_DNA"/>
</dbReference>
<feature type="compositionally biased region" description="Gly residues" evidence="1">
    <location>
        <begin position="49"/>
        <end position="65"/>
    </location>
</feature>
<evidence type="ECO:0000313" key="2">
    <source>
        <dbReference type="EMBL" id="KKF01892.1"/>
    </source>
</evidence>
<accession>A0A0M2K4P7</accession>
<name>A0A0M2K4P7_9MYCO</name>
<evidence type="ECO:0000313" key="3">
    <source>
        <dbReference type="Proteomes" id="UP000034150"/>
    </source>
</evidence>